<feature type="chain" id="PRO_5046897213" description="Right handed beta helix domain-containing protein" evidence="1">
    <location>
        <begin position="28"/>
        <end position="327"/>
    </location>
</feature>
<gene>
    <name evidence="2" type="ORF">J0A65_10960</name>
</gene>
<sequence length="327" mass="34960">MSGVGRLLAKVRCSFLTLCLFTAGVLAEPQILLQGKPVASLVDAFAEAKPGDVIELGAGIYNQAAVLKTDFVTIRGVPGQTHLRTAAIEGKGPLVIRASDIVIEHIECSGISVPHKNGACVRFEGKNLELNHVYFHDSEQGLLTGHEPGLVVIRNSRFERLGKNGQAHGIYVGGGELYIVDSFFLASKSEGMEIKSRAQKTVVERTTVASLDGVDSRLLDIPNGGVLVIRDSVLQQGEQTSNGDMIGYGLEGYKHEVNSIEASGNIFLMERNGINTLLHIKNDQVVPYVVGNLIVGRPAAALREGNMVFSSREEAGLPAAPALPTLQ</sequence>
<dbReference type="InterPro" id="IPR011050">
    <property type="entry name" value="Pectin_lyase_fold/virulence"/>
</dbReference>
<dbReference type="EMBL" id="JAFKCS010000009">
    <property type="protein sequence ID" value="MBN7820387.1"/>
    <property type="molecule type" value="Genomic_DNA"/>
</dbReference>
<evidence type="ECO:0000313" key="3">
    <source>
        <dbReference type="Proteomes" id="UP000663992"/>
    </source>
</evidence>
<dbReference type="SUPFAM" id="SSF51126">
    <property type="entry name" value="Pectin lyase-like"/>
    <property type="match status" value="1"/>
</dbReference>
<proteinExistence type="predicted"/>
<feature type="signal peptide" evidence="1">
    <location>
        <begin position="1"/>
        <end position="27"/>
    </location>
</feature>
<comment type="caution">
    <text evidence="2">The sequence shown here is derived from an EMBL/GenBank/DDBJ whole genome shotgun (WGS) entry which is preliminary data.</text>
</comment>
<name>A0ABS3CTD3_9ALTE</name>
<accession>A0ABS3CTD3</accession>
<keyword evidence="3" id="KW-1185">Reference proteome</keyword>
<dbReference type="Proteomes" id="UP000663992">
    <property type="component" value="Unassembled WGS sequence"/>
</dbReference>
<dbReference type="Gene3D" id="2.160.20.10">
    <property type="entry name" value="Single-stranded right-handed beta-helix, Pectin lyase-like"/>
    <property type="match status" value="1"/>
</dbReference>
<dbReference type="RefSeq" id="WP_206594223.1">
    <property type="nucleotide sequence ID" value="NZ_JAFKCS010000009.1"/>
</dbReference>
<evidence type="ECO:0000256" key="1">
    <source>
        <dbReference type="SAM" id="SignalP"/>
    </source>
</evidence>
<evidence type="ECO:0008006" key="4">
    <source>
        <dbReference type="Google" id="ProtNLM"/>
    </source>
</evidence>
<reference evidence="2 3" key="1">
    <citation type="submission" date="2021-03" db="EMBL/GenBank/DDBJ databases">
        <title>novel species isolated from a fishpond in China.</title>
        <authorList>
            <person name="Lu H."/>
            <person name="Cai Z."/>
        </authorList>
    </citation>
    <scope>NUCLEOTIDE SEQUENCE [LARGE SCALE GENOMIC DNA]</scope>
    <source>
        <strain evidence="2 3">Y57</strain>
    </source>
</reference>
<keyword evidence="1" id="KW-0732">Signal</keyword>
<organism evidence="2 3">
    <name type="scientific">Bowmanella yangjiangensis</name>
    <dbReference type="NCBI Taxonomy" id="2811230"/>
    <lineage>
        <taxon>Bacteria</taxon>
        <taxon>Pseudomonadati</taxon>
        <taxon>Pseudomonadota</taxon>
        <taxon>Gammaproteobacteria</taxon>
        <taxon>Alteromonadales</taxon>
        <taxon>Alteromonadaceae</taxon>
        <taxon>Bowmanella</taxon>
    </lineage>
</organism>
<protein>
    <recommendedName>
        <fullName evidence="4">Right handed beta helix domain-containing protein</fullName>
    </recommendedName>
</protein>
<dbReference type="InterPro" id="IPR012334">
    <property type="entry name" value="Pectin_lyas_fold"/>
</dbReference>
<evidence type="ECO:0000313" key="2">
    <source>
        <dbReference type="EMBL" id="MBN7820387.1"/>
    </source>
</evidence>